<feature type="domain" description="HTH asnC-type" evidence="4">
    <location>
        <begin position="6"/>
        <end position="67"/>
    </location>
</feature>
<dbReference type="Pfam" id="PF13412">
    <property type="entry name" value="HTH_24"/>
    <property type="match status" value="1"/>
</dbReference>
<dbReference type="SMART" id="SM00344">
    <property type="entry name" value="HTH_ASNC"/>
    <property type="match status" value="1"/>
</dbReference>
<evidence type="ECO:0000256" key="3">
    <source>
        <dbReference type="ARBA" id="ARBA00023163"/>
    </source>
</evidence>
<keyword evidence="1" id="KW-0805">Transcription regulation</keyword>
<keyword evidence="2" id="KW-0238">DNA-binding</keyword>
<dbReference type="PRINTS" id="PR00033">
    <property type="entry name" value="HTHASNC"/>
</dbReference>
<dbReference type="Gene3D" id="1.10.10.10">
    <property type="entry name" value="Winged helix-like DNA-binding domain superfamily/Winged helix DNA-binding domain"/>
    <property type="match status" value="1"/>
</dbReference>
<dbReference type="SUPFAM" id="SSF46785">
    <property type="entry name" value="Winged helix' DNA-binding domain"/>
    <property type="match status" value="1"/>
</dbReference>
<dbReference type="PATRIC" id="fig|2033.6.peg.2658"/>
<dbReference type="Pfam" id="PF01037">
    <property type="entry name" value="AsnC_trans_reg"/>
    <property type="match status" value="1"/>
</dbReference>
<dbReference type="Proteomes" id="UP000075025">
    <property type="component" value="Unassembled WGS sequence"/>
</dbReference>
<dbReference type="PANTHER" id="PTHR30154:SF53">
    <property type="entry name" value="HTH-TYPE TRANSCRIPTIONAL REGULATOR LRPC"/>
    <property type="match status" value="1"/>
</dbReference>
<keyword evidence="3" id="KW-0804">Transcription</keyword>
<dbReference type="EMBL" id="LDRT01000049">
    <property type="protein sequence ID" value="KTR94647.1"/>
    <property type="molecule type" value="Genomic_DNA"/>
</dbReference>
<dbReference type="GO" id="GO:0043565">
    <property type="term" value="F:sequence-specific DNA binding"/>
    <property type="evidence" value="ECO:0007669"/>
    <property type="project" value="InterPro"/>
</dbReference>
<evidence type="ECO:0000313" key="6">
    <source>
        <dbReference type="Proteomes" id="UP000075025"/>
    </source>
</evidence>
<dbReference type="GO" id="GO:0043200">
    <property type="term" value="P:response to amino acid"/>
    <property type="evidence" value="ECO:0007669"/>
    <property type="project" value="TreeGrafter"/>
</dbReference>
<comment type="caution">
    <text evidence="5">The sequence shown here is derived from an EMBL/GenBank/DDBJ whole genome shotgun (WGS) entry which is preliminary data.</text>
</comment>
<evidence type="ECO:0000256" key="2">
    <source>
        <dbReference type="ARBA" id="ARBA00023125"/>
    </source>
</evidence>
<evidence type="ECO:0000256" key="1">
    <source>
        <dbReference type="ARBA" id="ARBA00023015"/>
    </source>
</evidence>
<organism evidence="5 6">
    <name type="scientific">Microbacterium testaceum</name>
    <name type="common">Aureobacterium testaceum</name>
    <name type="synonym">Brevibacterium testaceum</name>
    <dbReference type="NCBI Taxonomy" id="2033"/>
    <lineage>
        <taxon>Bacteria</taxon>
        <taxon>Bacillati</taxon>
        <taxon>Actinomycetota</taxon>
        <taxon>Actinomycetes</taxon>
        <taxon>Micrococcales</taxon>
        <taxon>Microbacteriaceae</taxon>
        <taxon>Microbacterium</taxon>
    </lineage>
</organism>
<dbReference type="InterPro" id="IPR036388">
    <property type="entry name" value="WH-like_DNA-bd_sf"/>
</dbReference>
<evidence type="ECO:0000259" key="4">
    <source>
        <dbReference type="PROSITE" id="PS50956"/>
    </source>
</evidence>
<evidence type="ECO:0000313" key="5">
    <source>
        <dbReference type="EMBL" id="KTR94647.1"/>
    </source>
</evidence>
<accession>A0A147EXH5</accession>
<dbReference type="InterPro" id="IPR019888">
    <property type="entry name" value="Tscrpt_reg_AsnC-like"/>
</dbReference>
<proteinExistence type="predicted"/>
<gene>
    <name evidence="5" type="ORF">NS220_08250</name>
</gene>
<dbReference type="OrthoDB" id="166264at2"/>
<reference evidence="5 6" key="1">
    <citation type="journal article" date="2016" name="Front. Microbiol.">
        <title>Genomic Resource of Rice Seed Associated Bacteria.</title>
        <authorList>
            <person name="Midha S."/>
            <person name="Bansal K."/>
            <person name="Sharma S."/>
            <person name="Kumar N."/>
            <person name="Patil P.P."/>
            <person name="Chaudhry V."/>
            <person name="Patil P.B."/>
        </authorList>
    </citation>
    <scope>NUCLEOTIDE SEQUENCE [LARGE SCALE GENOMIC DNA]</scope>
    <source>
        <strain evidence="5 6">NS220</strain>
    </source>
</reference>
<dbReference type="RefSeq" id="WP_058623590.1">
    <property type="nucleotide sequence ID" value="NZ_LDRT01000049.1"/>
</dbReference>
<dbReference type="InterPro" id="IPR000485">
    <property type="entry name" value="AsnC-type_HTH_dom"/>
</dbReference>
<name>A0A147EXH5_MICTE</name>
<sequence length="147" mass="16424">MVRPRIDAIDERILSELRADARISLVTLAARVHLSRNAVKQRIERLERDGLIPGYTLAPARIDDGRVTAIVLVYRADRMRGAGVITELTRIPEVIQCDILSGQFDLLVTLRADSMERIGQIWERIAALPGVSDTVTSISLTRVIDRP</sequence>
<dbReference type="GO" id="GO:0005829">
    <property type="term" value="C:cytosol"/>
    <property type="evidence" value="ECO:0007669"/>
    <property type="project" value="TreeGrafter"/>
</dbReference>
<dbReference type="InterPro" id="IPR011008">
    <property type="entry name" value="Dimeric_a/b-barrel"/>
</dbReference>
<dbReference type="SUPFAM" id="SSF54909">
    <property type="entry name" value="Dimeric alpha+beta barrel"/>
    <property type="match status" value="1"/>
</dbReference>
<protein>
    <submittedName>
        <fullName evidence="5">AsnC family transcriptional regulator</fullName>
    </submittedName>
</protein>
<dbReference type="PANTHER" id="PTHR30154">
    <property type="entry name" value="LEUCINE-RESPONSIVE REGULATORY PROTEIN"/>
    <property type="match status" value="1"/>
</dbReference>
<dbReference type="PROSITE" id="PS50956">
    <property type="entry name" value="HTH_ASNC_2"/>
    <property type="match status" value="1"/>
</dbReference>
<dbReference type="Gene3D" id="3.30.70.920">
    <property type="match status" value="1"/>
</dbReference>
<dbReference type="InterPro" id="IPR019887">
    <property type="entry name" value="Tscrpt_reg_AsnC/Lrp_C"/>
</dbReference>
<dbReference type="AlphaFoldDB" id="A0A147EXH5"/>
<dbReference type="InterPro" id="IPR036390">
    <property type="entry name" value="WH_DNA-bd_sf"/>
</dbReference>